<dbReference type="Pfam" id="PF00080">
    <property type="entry name" value="Sod_Cu"/>
    <property type="match status" value="1"/>
</dbReference>
<keyword evidence="8" id="KW-1185">Reference proteome</keyword>
<comment type="cofactor">
    <cofactor evidence="3">
        <name>Cu cation</name>
        <dbReference type="ChEBI" id="CHEBI:23378"/>
    </cofactor>
    <text evidence="3">Binds 1 copper ion per subunit.</text>
</comment>
<dbReference type="PROSITE" id="PS00332">
    <property type="entry name" value="SOD_CU_ZN_2"/>
    <property type="match status" value="1"/>
</dbReference>
<dbReference type="GO" id="GO:0005507">
    <property type="term" value="F:copper ion binding"/>
    <property type="evidence" value="ECO:0007669"/>
    <property type="project" value="InterPro"/>
</dbReference>
<keyword evidence="3 7" id="KW-0560">Oxidoreductase</keyword>
<keyword evidence="3" id="KW-0186">Copper</keyword>
<dbReference type="PANTHER" id="PTHR10003">
    <property type="entry name" value="SUPEROXIDE DISMUTASE CU-ZN -RELATED"/>
    <property type="match status" value="1"/>
</dbReference>
<reference evidence="7 8" key="1">
    <citation type="submission" date="2020-08" db="EMBL/GenBank/DDBJ databases">
        <title>Sequencing the genomes of 1000 actinobacteria strains.</title>
        <authorList>
            <person name="Klenk H.-P."/>
        </authorList>
    </citation>
    <scope>NUCLEOTIDE SEQUENCE [LARGE SCALE GENOMIC DNA]</scope>
    <source>
        <strain evidence="7 8">DSM 46887</strain>
    </source>
</reference>
<dbReference type="InterPro" id="IPR001424">
    <property type="entry name" value="SOD_Cu_Zn_dom"/>
</dbReference>
<name>A0A7W9IIV4_9ACTN</name>
<dbReference type="RefSeq" id="WP_184541246.1">
    <property type="nucleotide sequence ID" value="NZ_JACHMP010000001.1"/>
</dbReference>
<comment type="function">
    <text evidence="2">Destroys radicals which are normally produced within the cells and which are toxic to biological systems. May play a role in favoring mycobacterial survival in phagocytes.</text>
</comment>
<keyword evidence="3" id="KW-0862">Zinc</keyword>
<dbReference type="InterPro" id="IPR036423">
    <property type="entry name" value="SOD-like_Cu/Zn_dom_sf"/>
</dbReference>
<organism evidence="7 8">
    <name type="scientific">Streptosporangium becharense</name>
    <dbReference type="NCBI Taxonomy" id="1816182"/>
    <lineage>
        <taxon>Bacteria</taxon>
        <taxon>Bacillati</taxon>
        <taxon>Actinomycetota</taxon>
        <taxon>Actinomycetes</taxon>
        <taxon>Streptosporangiales</taxon>
        <taxon>Streptosporangiaceae</taxon>
        <taxon>Streptosporangium</taxon>
    </lineage>
</organism>
<dbReference type="GO" id="GO:0004784">
    <property type="term" value="F:superoxide dismutase activity"/>
    <property type="evidence" value="ECO:0007669"/>
    <property type="project" value="UniProtKB-EC"/>
</dbReference>
<comment type="cofactor">
    <cofactor evidence="3">
        <name>Zn(2+)</name>
        <dbReference type="ChEBI" id="CHEBI:29105"/>
    </cofactor>
    <text evidence="3">Binds 1 zinc ion per subunit.</text>
</comment>
<dbReference type="SUPFAM" id="SSF49329">
    <property type="entry name" value="Cu,Zn superoxide dismutase-like"/>
    <property type="match status" value="1"/>
</dbReference>
<keyword evidence="5" id="KW-0732">Signal</keyword>
<gene>
    <name evidence="7" type="ORF">F4562_004589</name>
</gene>
<feature type="region of interest" description="Disordered" evidence="4">
    <location>
        <begin position="194"/>
        <end position="246"/>
    </location>
</feature>
<sequence length="246" mass="25072">MLGKTCLVLAVVSGTVMTGTGTAATAEVAQTTGVTGATGVAAVTGVAGGAGVAGAAGAAGVARWPWPAADAVIRNAAGREVGVLRVEHQLYNRSRVTVRVKGLRPGYHGFHIHAKGVCDPASVDPVTGSPFFSAGPHFTLRSAVHGDHSGDLPNLLVAADGTGEAVVVTDRFRVGQLFDRDGSSVVIHALPDNHANIPDRYTHQPDSTGTRGPDAETRKAGDSGGRVACGVIIRRQESGPVPRPGR</sequence>
<evidence type="ECO:0000256" key="5">
    <source>
        <dbReference type="SAM" id="SignalP"/>
    </source>
</evidence>
<feature type="chain" id="PRO_5030920633" description="Superoxide dismutase [Cu-Zn]" evidence="5">
    <location>
        <begin position="24"/>
        <end position="246"/>
    </location>
</feature>
<comment type="catalytic activity">
    <reaction evidence="3">
        <text>2 superoxide + 2 H(+) = H2O2 + O2</text>
        <dbReference type="Rhea" id="RHEA:20696"/>
        <dbReference type="ChEBI" id="CHEBI:15378"/>
        <dbReference type="ChEBI" id="CHEBI:15379"/>
        <dbReference type="ChEBI" id="CHEBI:16240"/>
        <dbReference type="ChEBI" id="CHEBI:18421"/>
        <dbReference type="EC" id="1.15.1.1"/>
    </reaction>
</comment>
<evidence type="ECO:0000256" key="4">
    <source>
        <dbReference type="SAM" id="MobiDB-lite"/>
    </source>
</evidence>
<comment type="caution">
    <text evidence="7">The sequence shown here is derived from an EMBL/GenBank/DDBJ whole genome shotgun (WGS) entry which is preliminary data.</text>
</comment>
<protein>
    <recommendedName>
        <fullName evidence="3">Superoxide dismutase [Cu-Zn]</fullName>
        <ecNumber evidence="3">1.15.1.1</ecNumber>
    </recommendedName>
</protein>
<feature type="signal peptide" evidence="5">
    <location>
        <begin position="1"/>
        <end position="23"/>
    </location>
</feature>
<dbReference type="Gene3D" id="2.60.40.200">
    <property type="entry name" value="Superoxide dismutase, copper/zinc binding domain"/>
    <property type="match status" value="1"/>
</dbReference>
<dbReference type="InterPro" id="IPR018152">
    <property type="entry name" value="SOD_Cu/Zn_BS"/>
</dbReference>
<evidence type="ECO:0000256" key="3">
    <source>
        <dbReference type="RuleBase" id="RU000393"/>
    </source>
</evidence>
<dbReference type="CDD" id="cd00305">
    <property type="entry name" value="Cu-Zn_Superoxide_Dismutase"/>
    <property type="match status" value="1"/>
</dbReference>
<evidence type="ECO:0000259" key="6">
    <source>
        <dbReference type="Pfam" id="PF00080"/>
    </source>
</evidence>
<keyword evidence="3" id="KW-0479">Metal-binding</keyword>
<dbReference type="Proteomes" id="UP000540685">
    <property type="component" value="Unassembled WGS sequence"/>
</dbReference>
<comment type="similarity">
    <text evidence="1 3">Belongs to the Cu-Zn superoxide dismutase family.</text>
</comment>
<evidence type="ECO:0000313" key="7">
    <source>
        <dbReference type="EMBL" id="MBB5821527.1"/>
    </source>
</evidence>
<feature type="domain" description="Superoxide dismutase copper/zinc binding" evidence="6">
    <location>
        <begin position="83"/>
        <end position="232"/>
    </location>
</feature>
<dbReference type="AlphaFoldDB" id="A0A7W9IIV4"/>
<evidence type="ECO:0000313" key="8">
    <source>
        <dbReference type="Proteomes" id="UP000540685"/>
    </source>
</evidence>
<dbReference type="EMBL" id="JACHMP010000001">
    <property type="protein sequence ID" value="MBB5821527.1"/>
    <property type="molecule type" value="Genomic_DNA"/>
</dbReference>
<proteinExistence type="inferred from homology"/>
<dbReference type="InterPro" id="IPR024134">
    <property type="entry name" value="SOD_Cu/Zn_/chaperone"/>
</dbReference>
<dbReference type="EC" id="1.15.1.1" evidence="3"/>
<accession>A0A7W9IIV4</accession>
<evidence type="ECO:0000256" key="1">
    <source>
        <dbReference type="ARBA" id="ARBA00010457"/>
    </source>
</evidence>
<evidence type="ECO:0000256" key="2">
    <source>
        <dbReference type="ARBA" id="ARBA00024900"/>
    </source>
</evidence>